<accession>A0A0F8Y289</accession>
<name>A0A0F8Y289_9ZZZZ</name>
<evidence type="ECO:0000313" key="2">
    <source>
        <dbReference type="EMBL" id="KKK42441.1"/>
    </source>
</evidence>
<comment type="caution">
    <text evidence="2">The sequence shown here is derived from an EMBL/GenBank/DDBJ whole genome shotgun (WGS) entry which is preliminary data.</text>
</comment>
<dbReference type="EMBL" id="LAZR01070326">
    <property type="protein sequence ID" value="KKK42441.1"/>
    <property type="molecule type" value="Genomic_DNA"/>
</dbReference>
<reference evidence="2" key="1">
    <citation type="journal article" date="2015" name="Nature">
        <title>Complex archaea that bridge the gap between prokaryotes and eukaryotes.</title>
        <authorList>
            <person name="Spang A."/>
            <person name="Saw J.H."/>
            <person name="Jorgensen S.L."/>
            <person name="Zaremba-Niedzwiedzka K."/>
            <person name="Martijn J."/>
            <person name="Lind A.E."/>
            <person name="van Eijk R."/>
            <person name="Schleper C."/>
            <person name="Guy L."/>
            <person name="Ettema T.J."/>
        </authorList>
    </citation>
    <scope>NUCLEOTIDE SEQUENCE</scope>
</reference>
<sequence length="65" mass="7380">MMIIAIQRNDVLFMQRHSAPCGVIDLTVIPEDSDDEDEEEPAFHLDMDVDYQGNPMQDRSVGSKN</sequence>
<feature type="region of interest" description="Disordered" evidence="1">
    <location>
        <begin position="31"/>
        <end position="65"/>
    </location>
</feature>
<feature type="compositionally biased region" description="Acidic residues" evidence="1">
    <location>
        <begin position="31"/>
        <end position="40"/>
    </location>
</feature>
<protein>
    <submittedName>
        <fullName evidence="2">Uncharacterized protein</fullName>
    </submittedName>
</protein>
<dbReference type="AlphaFoldDB" id="A0A0F8Y289"/>
<evidence type="ECO:0000256" key="1">
    <source>
        <dbReference type="SAM" id="MobiDB-lite"/>
    </source>
</evidence>
<proteinExistence type="predicted"/>
<feature type="compositionally biased region" description="Polar residues" evidence="1">
    <location>
        <begin position="54"/>
        <end position="65"/>
    </location>
</feature>
<gene>
    <name evidence="2" type="ORF">LCGC14_1831810</name>
</gene>
<organism evidence="2">
    <name type="scientific">marine sediment metagenome</name>
    <dbReference type="NCBI Taxonomy" id="412755"/>
    <lineage>
        <taxon>unclassified sequences</taxon>
        <taxon>metagenomes</taxon>
        <taxon>ecological metagenomes</taxon>
    </lineage>
</organism>